<accession>A0A9X2IC15</accession>
<proteinExistence type="predicted"/>
<sequence length="1018" mass="117686">MLTQQQYTQIQALLKERKLNIDMFKARDIRFEDDISLHAVWVNTHIYSHPFPNGSSRSHHSILHVSRTAAYAVIMVNFFRRYGQMNGPEITNDLLKLIQISMLFHDSARLYDGEDLWDEQSSLLLYAYLVNVLEIDEELARFLCECVANKDMTAEKKYSRLEVTAEKLSWRSVDPPASKCSEQLVIHDCDCLDVTRVRETFHSSYLDFYQKIASFDPRAFAEMSALVNEIKSLIEKQGDSFKRGKAAIKSHYETENVYTKVINTFLEDEDYKILSFLYGNGTLLSDEQLQQEIPKGGLDALEGRALVRSLNFSNKKVDKEGKKTETAAELECRKTARSLDKLTRSSKGYCKRGNVNRSTSLLLRGGDLFGSAGGRILDFNWKDLKAIYETNALTGTGKKRNLELETLTTDEKQQKILELIRKHKMGIEPEINGMKHTELLYDVTAYDDIYYTLDPIKNVDPIHPLSPLLQAIFIKNEFLKFGIDLPIYQISCLHNTEQKEPVHSDDELVEMWTTLCTDYINNELKEVGKVEHIKHISTHALGIYALYGQKVKDPNQFVPGYSNYPIDLQKKIELSIENAKDNALLLFKKNFIKQLMTSLHSGITNSNYKEVLLALEQNLIDEDLTKELMKQAEIVINSADLDRMINLAQNNVFKISYRILCQFNRTTATSIENKALELLSRQFVEITANGQLDSVNRLYQFATTFNLTTSFDQNVVALLENIETNKKWISLETLLDKLPTYFAEKSSLLMEIVDTLEQQLIDGKVGNEEFLVYLKLAKTSNFPEERVKNVASQWFNYDYPITLVIDDSFGEMSPNNWVAFAKKVSCLYTLFDDVELFAKLVKKLNVDITEVTIKPLYDYHYVVCECLSIKEITAHPQDQHTTMIRDKVKSQIKNCVSEYKWDIFYNYETPERNVRYFQWLAEYLQLSWQDQADFIIPWLQEYYEIDFEQLDNKDSDIWQDVYIGDAKKYVEYLYRNYSRQQSPLTTLGLFASRPQTTAEPSNQEELDAGETQAPDMGL</sequence>
<keyword evidence="3" id="KW-1185">Reference proteome</keyword>
<dbReference type="EMBL" id="JAJKBJ010000014">
    <property type="protein sequence ID" value="MCL9684786.1"/>
    <property type="molecule type" value="Genomic_DNA"/>
</dbReference>
<evidence type="ECO:0008006" key="4">
    <source>
        <dbReference type="Google" id="ProtNLM"/>
    </source>
</evidence>
<gene>
    <name evidence="2" type="ORF">LOX96_11835</name>
</gene>
<protein>
    <recommendedName>
        <fullName evidence="4">SidE PDE domain-containing protein</fullName>
    </recommendedName>
</protein>
<feature type="region of interest" description="Disordered" evidence="1">
    <location>
        <begin position="994"/>
        <end position="1018"/>
    </location>
</feature>
<evidence type="ECO:0000256" key="1">
    <source>
        <dbReference type="SAM" id="MobiDB-lite"/>
    </source>
</evidence>
<evidence type="ECO:0000313" key="3">
    <source>
        <dbReference type="Proteomes" id="UP001139721"/>
    </source>
</evidence>
<reference evidence="2" key="1">
    <citation type="submission" date="2021-11" db="EMBL/GenBank/DDBJ databases">
        <title>Legionella maioricencis sp. nov., a new species isolated from hot water samples in Mallorca.</title>
        <authorList>
            <person name="Crespi S."/>
            <person name="Drasar V."/>
            <person name="Salva-Serra F."/>
            <person name="Jaen-Luchoro D."/>
            <person name="Pineiro-Iglesias B."/>
            <person name="Aliaga F."/>
            <person name="Fernandez-Juarez V."/>
            <person name="Coll G."/>
            <person name="Moore E.R.B."/>
            <person name="Bennasar-Figueras A."/>
        </authorList>
    </citation>
    <scope>NUCLEOTIDE SEQUENCE</scope>
    <source>
        <strain evidence="2">HCPI-6</strain>
    </source>
</reference>
<evidence type="ECO:0000313" key="2">
    <source>
        <dbReference type="EMBL" id="MCL9684786.1"/>
    </source>
</evidence>
<organism evidence="2 3">
    <name type="scientific">Legionella maioricensis</name>
    <dbReference type="NCBI Taxonomy" id="2896528"/>
    <lineage>
        <taxon>Bacteria</taxon>
        <taxon>Pseudomonadati</taxon>
        <taxon>Pseudomonadota</taxon>
        <taxon>Gammaproteobacteria</taxon>
        <taxon>Legionellales</taxon>
        <taxon>Legionellaceae</taxon>
        <taxon>Legionella</taxon>
    </lineage>
</organism>
<dbReference type="Proteomes" id="UP001139721">
    <property type="component" value="Unassembled WGS sequence"/>
</dbReference>
<name>A0A9X2IC15_9GAMM</name>
<comment type="caution">
    <text evidence="2">The sequence shown here is derived from an EMBL/GenBank/DDBJ whole genome shotgun (WGS) entry which is preliminary data.</text>
</comment>
<dbReference type="AlphaFoldDB" id="A0A9X2IC15"/>
<dbReference type="RefSeq" id="WP_250422017.1">
    <property type="nucleotide sequence ID" value="NZ_JAJKBJ010000014.1"/>
</dbReference>